<proteinExistence type="predicted"/>
<protein>
    <submittedName>
        <fullName evidence="1">Uncharacterized protein</fullName>
    </submittedName>
</protein>
<dbReference type="Proteomes" id="UP000479710">
    <property type="component" value="Unassembled WGS sequence"/>
</dbReference>
<accession>A0A6G1CGJ3</accession>
<dbReference type="AlphaFoldDB" id="A0A6G1CGJ3"/>
<comment type="caution">
    <text evidence="1">The sequence shown here is derived from an EMBL/GenBank/DDBJ whole genome shotgun (WGS) entry which is preliminary data.</text>
</comment>
<gene>
    <name evidence="1" type="ORF">E2562_012597</name>
</gene>
<evidence type="ECO:0000313" key="2">
    <source>
        <dbReference type="Proteomes" id="UP000479710"/>
    </source>
</evidence>
<name>A0A6G1CGJ3_9ORYZ</name>
<reference evidence="1 2" key="1">
    <citation type="submission" date="2019-11" db="EMBL/GenBank/DDBJ databases">
        <title>Whole genome sequence of Oryza granulata.</title>
        <authorList>
            <person name="Li W."/>
        </authorList>
    </citation>
    <scope>NUCLEOTIDE SEQUENCE [LARGE SCALE GENOMIC DNA]</scope>
    <source>
        <strain evidence="2">cv. Menghai</strain>
        <tissue evidence="1">Leaf</tissue>
    </source>
</reference>
<sequence length="72" mass="7765">MVGAGDGQRLGVACLAWRGCHDMVWALGVWAATLWCGRAVWLDGNSVAEWCTVWPGGHGDNEARAVHCSARR</sequence>
<evidence type="ECO:0000313" key="1">
    <source>
        <dbReference type="EMBL" id="KAF0898884.1"/>
    </source>
</evidence>
<dbReference type="EMBL" id="SPHZ02000009">
    <property type="protein sequence ID" value="KAF0898884.1"/>
    <property type="molecule type" value="Genomic_DNA"/>
</dbReference>
<keyword evidence="2" id="KW-1185">Reference proteome</keyword>
<organism evidence="1 2">
    <name type="scientific">Oryza meyeriana var. granulata</name>
    <dbReference type="NCBI Taxonomy" id="110450"/>
    <lineage>
        <taxon>Eukaryota</taxon>
        <taxon>Viridiplantae</taxon>
        <taxon>Streptophyta</taxon>
        <taxon>Embryophyta</taxon>
        <taxon>Tracheophyta</taxon>
        <taxon>Spermatophyta</taxon>
        <taxon>Magnoliopsida</taxon>
        <taxon>Liliopsida</taxon>
        <taxon>Poales</taxon>
        <taxon>Poaceae</taxon>
        <taxon>BOP clade</taxon>
        <taxon>Oryzoideae</taxon>
        <taxon>Oryzeae</taxon>
        <taxon>Oryzinae</taxon>
        <taxon>Oryza</taxon>
        <taxon>Oryza meyeriana</taxon>
    </lineage>
</organism>